<keyword evidence="3" id="KW-1185">Reference proteome</keyword>
<accession>A0ABV9N0H9</accession>
<reference evidence="3" key="1">
    <citation type="journal article" date="2019" name="Int. J. Syst. Evol. Microbiol.">
        <title>The Global Catalogue of Microorganisms (GCM) 10K type strain sequencing project: providing services to taxonomists for standard genome sequencing and annotation.</title>
        <authorList>
            <consortium name="The Broad Institute Genomics Platform"/>
            <consortium name="The Broad Institute Genome Sequencing Center for Infectious Disease"/>
            <person name="Wu L."/>
            <person name="Ma J."/>
        </authorList>
    </citation>
    <scope>NUCLEOTIDE SEQUENCE [LARGE SCALE GENOMIC DNA]</scope>
    <source>
        <strain evidence="3">CCUG 63682</strain>
    </source>
</reference>
<evidence type="ECO:0000259" key="1">
    <source>
        <dbReference type="SMART" id="SM00507"/>
    </source>
</evidence>
<dbReference type="InterPro" id="IPR003615">
    <property type="entry name" value="HNH_nuc"/>
</dbReference>
<dbReference type="PANTHER" id="PTHR39639:SF1">
    <property type="entry name" value="DUF262 DOMAIN-CONTAINING PROTEIN"/>
    <property type="match status" value="1"/>
</dbReference>
<dbReference type="EMBL" id="JBHSGP010000004">
    <property type="protein sequence ID" value="MFC4720944.1"/>
    <property type="molecule type" value="Genomic_DNA"/>
</dbReference>
<evidence type="ECO:0000313" key="3">
    <source>
        <dbReference type="Proteomes" id="UP001595953"/>
    </source>
</evidence>
<dbReference type="SMART" id="SM00507">
    <property type="entry name" value="HNHc"/>
    <property type="match status" value="1"/>
</dbReference>
<dbReference type="GO" id="GO:0004519">
    <property type="term" value="F:endonuclease activity"/>
    <property type="evidence" value="ECO:0007669"/>
    <property type="project" value="UniProtKB-KW"/>
</dbReference>
<sequence>MNIELKKITVKELTEDYEDNEENGVLGYGGKLDIRPPYQREFVYGDNERDAVIDTLRKDFPLNVMYWAVRKDGNYEVIDGQQRTISICQYVNGDFAYLFKYFHNLQQDEKEQILNYELMVYICSGEDSEKLKWFETINIAGKELTKQELKNAVYSGSWVTDAKRYFSRNGNPAQAIGSDYLNGKANRQDYLETAIKWISNGNIDVYMANHQHDPNALALWQYFQSVITWVQGTFVKKRTKFMKGVDWGSLYNEFKDEVFDTQAIENETANLIADDDVERKKGIYPYILTRDERYLGIRTFTDSMKQKVYEKQKGICLICKNHFDISEMEGDHITPWHEGGKTIEENCQMLCKDDNRRKSGK</sequence>
<feature type="domain" description="HNH nuclease" evidence="1">
    <location>
        <begin position="303"/>
        <end position="356"/>
    </location>
</feature>
<dbReference type="RefSeq" id="WP_387960177.1">
    <property type="nucleotide sequence ID" value="NZ_JBHSGP010000004.1"/>
</dbReference>
<protein>
    <submittedName>
        <fullName evidence="2">HNH endonuclease family protein</fullName>
    </submittedName>
</protein>
<keyword evidence="2" id="KW-0378">Hydrolase</keyword>
<dbReference type="CDD" id="cd00085">
    <property type="entry name" value="HNHc"/>
    <property type="match status" value="1"/>
</dbReference>
<dbReference type="Proteomes" id="UP001595953">
    <property type="component" value="Unassembled WGS sequence"/>
</dbReference>
<comment type="caution">
    <text evidence="2">The sequence shown here is derived from an EMBL/GenBank/DDBJ whole genome shotgun (WGS) entry which is preliminary data.</text>
</comment>
<dbReference type="InterPro" id="IPR004919">
    <property type="entry name" value="GmrSD_N"/>
</dbReference>
<organism evidence="2 3">
    <name type="scientific">Geojedonia litorea</name>
    <dbReference type="NCBI Taxonomy" id="1268269"/>
    <lineage>
        <taxon>Bacteria</taxon>
        <taxon>Pseudomonadati</taxon>
        <taxon>Bacteroidota</taxon>
        <taxon>Flavobacteriia</taxon>
        <taxon>Flavobacteriales</taxon>
        <taxon>Flavobacteriaceae</taxon>
        <taxon>Geojedonia</taxon>
    </lineage>
</organism>
<dbReference type="InterPro" id="IPR002711">
    <property type="entry name" value="HNH"/>
</dbReference>
<keyword evidence="2" id="KW-0255">Endonuclease</keyword>
<gene>
    <name evidence="2" type="ORF">ACFO5O_01315</name>
</gene>
<name>A0ABV9N0H9_9FLAO</name>
<dbReference type="Pfam" id="PF03235">
    <property type="entry name" value="GmrSD_N"/>
    <property type="match status" value="1"/>
</dbReference>
<dbReference type="Gene3D" id="1.10.30.50">
    <property type="match status" value="1"/>
</dbReference>
<keyword evidence="2" id="KW-0540">Nuclease</keyword>
<proteinExistence type="predicted"/>
<evidence type="ECO:0000313" key="2">
    <source>
        <dbReference type="EMBL" id="MFC4720944.1"/>
    </source>
</evidence>
<dbReference type="PANTHER" id="PTHR39639">
    <property type="entry name" value="CHROMOSOME 16, WHOLE GENOME SHOTGUN SEQUENCE"/>
    <property type="match status" value="1"/>
</dbReference>
<dbReference type="Pfam" id="PF01844">
    <property type="entry name" value="HNH"/>
    <property type="match status" value="1"/>
</dbReference>